<dbReference type="GO" id="GO:0005886">
    <property type="term" value="C:plasma membrane"/>
    <property type="evidence" value="ECO:0007669"/>
    <property type="project" value="UniProtKB-SubCell"/>
</dbReference>
<feature type="transmembrane region" description="Helical" evidence="6">
    <location>
        <begin position="387"/>
        <end position="408"/>
    </location>
</feature>
<dbReference type="InterPro" id="IPR020846">
    <property type="entry name" value="MFS_dom"/>
</dbReference>
<evidence type="ECO:0000256" key="4">
    <source>
        <dbReference type="ARBA" id="ARBA00022989"/>
    </source>
</evidence>
<comment type="caution">
    <text evidence="8">The sequence shown here is derived from an EMBL/GenBank/DDBJ whole genome shotgun (WGS) entry which is preliminary data.</text>
</comment>
<feature type="transmembrane region" description="Helical" evidence="6">
    <location>
        <begin position="95"/>
        <end position="117"/>
    </location>
</feature>
<evidence type="ECO:0000259" key="7">
    <source>
        <dbReference type="PROSITE" id="PS50850"/>
    </source>
</evidence>
<feature type="transmembrane region" description="Helical" evidence="6">
    <location>
        <begin position="39"/>
        <end position="60"/>
    </location>
</feature>
<dbReference type="OrthoDB" id="4609483at2"/>
<evidence type="ECO:0000256" key="2">
    <source>
        <dbReference type="ARBA" id="ARBA00022448"/>
    </source>
</evidence>
<evidence type="ECO:0000313" key="9">
    <source>
        <dbReference type="Proteomes" id="UP000192448"/>
    </source>
</evidence>
<feature type="transmembrane region" description="Helical" evidence="6">
    <location>
        <begin position="257"/>
        <end position="281"/>
    </location>
</feature>
<sequence>MKPSLYAVAASLYLTEYTLYSNSSSTVLLNSAISESFDIPFAQAAYVGVAFLAGFCVALLPAGMTVHRYPAMRAFHVSSTVLVALGIAPSLSPQFWVLIVIRFLQGVASAALAPQIFRIIRQQFYPDHHSAVLGTWGLVVSASALASPLITAALNDAWGWRSFPYETVATTAAAVALMALASTGRSAPDEQPSPNRSRSTAAVIVVLGVAQVAIFLVTSVAATTAARIVLCTMAIAVGITVIGLCRRASDGTRPILYQSFLIVFVAGMATNIFTLSVMYFLQQVRSFDSYRSALVLVPMAFFAGLLPVLPWGRPGNSRKNTRVVSYGAILLIVTAVSLTVPAAMPGDGVVALLGSAALMGGAMGLLWSPLAANVLTHSAHVPFDSSVYHYLRALGAAIGVSIGATVVGETADGTVLFDTVAVLILSAGIVASVAAQAARRAAASQLATVG</sequence>
<name>A0A1X0BAM4_9MYCO</name>
<evidence type="ECO:0000256" key="5">
    <source>
        <dbReference type="ARBA" id="ARBA00023136"/>
    </source>
</evidence>
<feature type="domain" description="Major facilitator superfamily (MFS) profile" evidence="7">
    <location>
        <begin position="4"/>
        <end position="439"/>
    </location>
</feature>
<feature type="transmembrane region" description="Helical" evidence="6">
    <location>
        <begin position="201"/>
        <end position="221"/>
    </location>
</feature>
<feature type="transmembrane region" description="Helical" evidence="6">
    <location>
        <begin position="350"/>
        <end position="375"/>
    </location>
</feature>
<feature type="transmembrane region" description="Helical" evidence="6">
    <location>
        <begin position="72"/>
        <end position="89"/>
    </location>
</feature>
<keyword evidence="9" id="KW-1185">Reference proteome</keyword>
<comment type="subcellular location">
    <subcellularLocation>
        <location evidence="1">Cell membrane</location>
        <topology evidence="1">Multi-pass membrane protein</topology>
    </subcellularLocation>
</comment>
<dbReference type="Gene3D" id="1.20.1720.10">
    <property type="entry name" value="Multidrug resistance protein D"/>
    <property type="match status" value="1"/>
</dbReference>
<organism evidence="8 9">
    <name type="scientific">Mycobacterium aquaticum</name>
    <dbReference type="NCBI Taxonomy" id="1927124"/>
    <lineage>
        <taxon>Bacteria</taxon>
        <taxon>Bacillati</taxon>
        <taxon>Actinomycetota</taxon>
        <taxon>Actinomycetes</taxon>
        <taxon>Mycobacteriales</taxon>
        <taxon>Mycobacteriaceae</taxon>
        <taxon>Mycobacterium</taxon>
    </lineage>
</organism>
<dbReference type="AlphaFoldDB" id="A0A1X0BAM4"/>
<dbReference type="PROSITE" id="PS50850">
    <property type="entry name" value="MFS"/>
    <property type="match status" value="1"/>
</dbReference>
<keyword evidence="5 6" id="KW-0472">Membrane</keyword>
<feature type="transmembrane region" description="Helical" evidence="6">
    <location>
        <begin position="227"/>
        <end position="245"/>
    </location>
</feature>
<dbReference type="Proteomes" id="UP000192448">
    <property type="component" value="Unassembled WGS sequence"/>
</dbReference>
<dbReference type="InterPro" id="IPR036259">
    <property type="entry name" value="MFS_trans_sf"/>
</dbReference>
<reference evidence="8 9" key="1">
    <citation type="submission" date="2017-02" db="EMBL/GenBank/DDBJ databases">
        <title>The new phylogeny of genus Mycobacterium.</title>
        <authorList>
            <person name="Tortoli E."/>
            <person name="Trovato A."/>
            <person name="Cirillo D.M."/>
        </authorList>
    </citation>
    <scope>NUCLEOTIDE SEQUENCE [LARGE SCALE GENOMIC DNA]</scope>
    <source>
        <strain evidence="8 9">RW6</strain>
    </source>
</reference>
<feature type="transmembrane region" description="Helical" evidence="6">
    <location>
        <begin position="293"/>
        <end position="311"/>
    </location>
</feature>
<feature type="transmembrane region" description="Helical" evidence="6">
    <location>
        <begin position="162"/>
        <end position="181"/>
    </location>
</feature>
<evidence type="ECO:0000256" key="6">
    <source>
        <dbReference type="SAM" id="Phobius"/>
    </source>
</evidence>
<evidence type="ECO:0000256" key="1">
    <source>
        <dbReference type="ARBA" id="ARBA00004651"/>
    </source>
</evidence>
<dbReference type="RefSeq" id="WP_083160705.1">
    <property type="nucleotide sequence ID" value="NZ_MVHF01000002.1"/>
</dbReference>
<accession>A0A1X0BAM4</accession>
<dbReference type="EMBL" id="MVHF01000002">
    <property type="protein sequence ID" value="ORA39370.1"/>
    <property type="molecule type" value="Genomic_DNA"/>
</dbReference>
<feature type="transmembrane region" description="Helical" evidence="6">
    <location>
        <begin position="129"/>
        <end position="150"/>
    </location>
</feature>
<evidence type="ECO:0000313" key="8">
    <source>
        <dbReference type="EMBL" id="ORA39370.1"/>
    </source>
</evidence>
<proteinExistence type="predicted"/>
<dbReference type="Gene3D" id="1.20.1250.20">
    <property type="entry name" value="MFS general substrate transporter like domains"/>
    <property type="match status" value="1"/>
</dbReference>
<dbReference type="Pfam" id="PF07690">
    <property type="entry name" value="MFS_1"/>
    <property type="match status" value="1"/>
</dbReference>
<dbReference type="PANTHER" id="PTHR42718">
    <property type="entry name" value="MAJOR FACILITATOR SUPERFAMILY MULTIDRUG TRANSPORTER MFSC"/>
    <property type="match status" value="1"/>
</dbReference>
<protein>
    <recommendedName>
        <fullName evidence="7">Major facilitator superfamily (MFS) profile domain-containing protein</fullName>
    </recommendedName>
</protein>
<dbReference type="SUPFAM" id="SSF103473">
    <property type="entry name" value="MFS general substrate transporter"/>
    <property type="match status" value="1"/>
</dbReference>
<evidence type="ECO:0000256" key="3">
    <source>
        <dbReference type="ARBA" id="ARBA00022692"/>
    </source>
</evidence>
<keyword evidence="2" id="KW-0813">Transport</keyword>
<feature type="transmembrane region" description="Helical" evidence="6">
    <location>
        <begin position="323"/>
        <end position="344"/>
    </location>
</feature>
<gene>
    <name evidence="8" type="ORF">BST13_03710</name>
</gene>
<dbReference type="InterPro" id="IPR011701">
    <property type="entry name" value="MFS"/>
</dbReference>
<dbReference type="GO" id="GO:0022857">
    <property type="term" value="F:transmembrane transporter activity"/>
    <property type="evidence" value="ECO:0007669"/>
    <property type="project" value="InterPro"/>
</dbReference>
<keyword evidence="3 6" id="KW-0812">Transmembrane</keyword>
<keyword evidence="4 6" id="KW-1133">Transmembrane helix</keyword>
<dbReference type="STRING" id="1927124.BST13_03710"/>
<feature type="transmembrane region" description="Helical" evidence="6">
    <location>
        <begin position="414"/>
        <end position="435"/>
    </location>
</feature>
<dbReference type="PANTHER" id="PTHR42718:SF9">
    <property type="entry name" value="MAJOR FACILITATOR SUPERFAMILY MULTIDRUG TRANSPORTER MFSC"/>
    <property type="match status" value="1"/>
</dbReference>